<gene>
    <name evidence="1" type="ORF">EZS28_043935</name>
</gene>
<comment type="caution">
    <text evidence="1">The sequence shown here is derived from an EMBL/GenBank/DDBJ whole genome shotgun (WGS) entry which is preliminary data.</text>
</comment>
<organism evidence="1 2">
    <name type="scientific">Streblomastix strix</name>
    <dbReference type="NCBI Taxonomy" id="222440"/>
    <lineage>
        <taxon>Eukaryota</taxon>
        <taxon>Metamonada</taxon>
        <taxon>Preaxostyla</taxon>
        <taxon>Oxymonadida</taxon>
        <taxon>Streblomastigidae</taxon>
        <taxon>Streblomastix</taxon>
    </lineage>
</organism>
<evidence type="ECO:0000313" key="2">
    <source>
        <dbReference type="Proteomes" id="UP000324800"/>
    </source>
</evidence>
<sequence>SAVAVQIVSFEYNALLASFSFENLINPYIGLPYGQFLGGEYVDFSEV</sequence>
<proteinExistence type="predicted"/>
<dbReference type="EMBL" id="SNRW01026802">
    <property type="protein sequence ID" value="KAA6360538.1"/>
    <property type="molecule type" value="Genomic_DNA"/>
</dbReference>
<feature type="non-terminal residue" evidence="1">
    <location>
        <position position="1"/>
    </location>
</feature>
<evidence type="ECO:0000313" key="1">
    <source>
        <dbReference type="EMBL" id="KAA6360538.1"/>
    </source>
</evidence>
<dbReference type="Proteomes" id="UP000324800">
    <property type="component" value="Unassembled WGS sequence"/>
</dbReference>
<protein>
    <submittedName>
        <fullName evidence="1">Uncharacterized protein</fullName>
    </submittedName>
</protein>
<name>A0A5J4TQJ3_9EUKA</name>
<accession>A0A5J4TQJ3</accession>
<dbReference type="AlphaFoldDB" id="A0A5J4TQJ3"/>
<reference evidence="1 2" key="1">
    <citation type="submission" date="2019-03" db="EMBL/GenBank/DDBJ databases">
        <title>Single cell metagenomics reveals metabolic interactions within the superorganism composed of flagellate Streblomastix strix and complex community of Bacteroidetes bacteria on its surface.</title>
        <authorList>
            <person name="Treitli S.C."/>
            <person name="Kolisko M."/>
            <person name="Husnik F."/>
            <person name="Keeling P."/>
            <person name="Hampl V."/>
        </authorList>
    </citation>
    <scope>NUCLEOTIDE SEQUENCE [LARGE SCALE GENOMIC DNA]</scope>
    <source>
        <strain evidence="1">ST1C</strain>
    </source>
</reference>